<dbReference type="Gene3D" id="3.40.50.12370">
    <property type="match status" value="1"/>
</dbReference>
<dbReference type="SUPFAM" id="SSF52402">
    <property type="entry name" value="Adenine nucleotide alpha hydrolases-like"/>
    <property type="match status" value="1"/>
</dbReference>
<dbReference type="SUPFAM" id="SSF49354">
    <property type="entry name" value="PapD-like"/>
    <property type="match status" value="1"/>
</dbReference>
<gene>
    <name evidence="2" type="ORF">ACHHYP_08217</name>
</gene>
<dbReference type="EMBL" id="JNBR01000081">
    <property type="protein sequence ID" value="OQR98722.1"/>
    <property type="molecule type" value="Genomic_DNA"/>
</dbReference>
<keyword evidence="3" id="KW-1185">Reference proteome</keyword>
<accession>A0A1V9ZL63</accession>
<dbReference type="CDD" id="cd00293">
    <property type="entry name" value="USP-like"/>
    <property type="match status" value="1"/>
</dbReference>
<reference evidence="2 3" key="1">
    <citation type="journal article" date="2014" name="Genome Biol. Evol.">
        <title>The secreted proteins of Achlya hypogyna and Thraustotheca clavata identify the ancestral oomycete secretome and reveal gene acquisitions by horizontal gene transfer.</title>
        <authorList>
            <person name="Misner I."/>
            <person name="Blouin N."/>
            <person name="Leonard G."/>
            <person name="Richards T.A."/>
            <person name="Lane C.E."/>
        </authorList>
    </citation>
    <scope>NUCLEOTIDE SEQUENCE [LARGE SCALE GENOMIC DNA]</scope>
    <source>
        <strain evidence="2 3">ATCC 48635</strain>
    </source>
</reference>
<dbReference type="Pfam" id="PF00582">
    <property type="entry name" value="Usp"/>
    <property type="match status" value="1"/>
</dbReference>
<organism evidence="2 3">
    <name type="scientific">Achlya hypogyna</name>
    <name type="common">Oomycete</name>
    <name type="synonym">Protoachlya hypogyna</name>
    <dbReference type="NCBI Taxonomy" id="1202772"/>
    <lineage>
        <taxon>Eukaryota</taxon>
        <taxon>Sar</taxon>
        <taxon>Stramenopiles</taxon>
        <taxon>Oomycota</taxon>
        <taxon>Saprolegniomycetes</taxon>
        <taxon>Saprolegniales</taxon>
        <taxon>Achlyaceae</taxon>
        <taxon>Achlya</taxon>
    </lineage>
</organism>
<dbReference type="STRING" id="1202772.A0A1V9ZL63"/>
<name>A0A1V9ZL63_ACHHY</name>
<evidence type="ECO:0000313" key="2">
    <source>
        <dbReference type="EMBL" id="OQR98722.1"/>
    </source>
</evidence>
<dbReference type="PROSITE" id="PS50202">
    <property type="entry name" value="MSP"/>
    <property type="match status" value="1"/>
</dbReference>
<comment type="caution">
    <text evidence="2">The sequence shown here is derived from an EMBL/GenBank/DDBJ whole genome shotgun (WGS) entry which is preliminary data.</text>
</comment>
<dbReference type="InterPro" id="IPR000535">
    <property type="entry name" value="MSP_dom"/>
</dbReference>
<sequence>MQLTTVAKPSAALKLVLEAVATLLQADNPVLAVTWHQVHEILQHAWDETMATLQGVPFAAVAGVTHERLVAIMEDERYDAAAAITEGGEGVRELCDYLALLATRLEAAHAESANRTLATTSFCVFVDGSRTARHACDVALALRRSGRVDICIVDEFPSNPSYSADFVLNDFGQYCRQNHVPKHKVALRSQAVRLTQQLAHQLIELRGAADFVVIGATGTKGPQPVQLGSTALNVVLQSPTSVVLVPPIAEASRTLLSHTFVVAVDVDVAAAELCFHNALKLIKPQDTLHIVHIEPPLAPPAPAHIFQETLSSAYADKLAAAQVQGKVVALPAQKGWTVAEQLQAYVATTRASYLVFGLGDQTKKRMSINNSTVGNVAARLLASPRSSPRRRTSAMGTPTSFDQFAVVDPPDALGFTLIPNTAPVALLTVHNVGSAVITFAIQTKAMYAHRFFADPPRGIVGPGKCATIAIVLKQGSPDPGGRR</sequence>
<protein>
    <recommendedName>
        <fullName evidence="1">MSP domain-containing protein</fullName>
    </recommendedName>
</protein>
<dbReference type="AlphaFoldDB" id="A0A1V9ZL63"/>
<dbReference type="InterPro" id="IPR008962">
    <property type="entry name" value="PapD-like_sf"/>
</dbReference>
<evidence type="ECO:0000259" key="1">
    <source>
        <dbReference type="PROSITE" id="PS50202"/>
    </source>
</evidence>
<dbReference type="Pfam" id="PF00635">
    <property type="entry name" value="Motile_Sperm"/>
    <property type="match status" value="1"/>
</dbReference>
<evidence type="ECO:0000313" key="3">
    <source>
        <dbReference type="Proteomes" id="UP000243579"/>
    </source>
</evidence>
<dbReference type="Proteomes" id="UP000243579">
    <property type="component" value="Unassembled WGS sequence"/>
</dbReference>
<dbReference type="InterPro" id="IPR013783">
    <property type="entry name" value="Ig-like_fold"/>
</dbReference>
<proteinExistence type="predicted"/>
<dbReference type="Gene3D" id="2.60.40.10">
    <property type="entry name" value="Immunoglobulins"/>
    <property type="match status" value="1"/>
</dbReference>
<feature type="domain" description="MSP" evidence="1">
    <location>
        <begin position="404"/>
        <end position="483"/>
    </location>
</feature>
<dbReference type="InterPro" id="IPR006016">
    <property type="entry name" value="UspA"/>
</dbReference>
<dbReference type="OrthoDB" id="268400at2759"/>